<proteinExistence type="predicted"/>
<dbReference type="InterPro" id="IPR036116">
    <property type="entry name" value="FN3_sf"/>
</dbReference>
<feature type="chain" id="PRO_5011591970" description="alpha-L-rhamnosidase" evidence="4">
    <location>
        <begin position="27"/>
        <end position="1039"/>
    </location>
</feature>
<dbReference type="Gene3D" id="1.50.10.10">
    <property type="match status" value="1"/>
</dbReference>
<dbReference type="InterPro" id="IPR008902">
    <property type="entry name" value="Rhamnosid_concanavalin"/>
</dbReference>
<evidence type="ECO:0000259" key="8">
    <source>
        <dbReference type="Pfam" id="PF17390"/>
    </source>
</evidence>
<dbReference type="InterPro" id="IPR035398">
    <property type="entry name" value="Bac_rhamnosid_C"/>
</dbReference>
<dbReference type="Gene3D" id="2.60.120.260">
    <property type="entry name" value="Galactose-binding domain-like"/>
    <property type="match status" value="3"/>
</dbReference>
<sequence>MRRRVFLRTSAVGLTATALPVGTAHAAPPERAGGVRVVRTSVEYAETLLGTDVTAPRLGWVLAAGGTGARQTAYQIEVGTAPGRADVWQSGKVGSDHTTGVAYAGKELQPRTRYHWRVRVWDGANRPSAWSTTNWWETALLGTPWQARWIGATDTSIGFTGARWIWSATTPAASRWFRTSVELPADAVRARLVATADDDFTLYVNGSEVLHVPEQVDVWKVGQRADVTRLAGRRIVLAARATNRSAGPAGFLLRLLVDLADGQREVVTGPGWKVAETEQPGWQAPDFDDSAWGPATVLDPYGQGPWGANVTVKEQPAPLLRREFALTKPVRRARLYVSGLAYHETEINGRRVGDRVLDPGFTDYDNTVLYATHDVTSLVRSGRNAIGVTLGRGFYGMKTPNVWRWERPPWHDEPKLLAQLEIDHPDGTRTTITSDDQWRLTDGPTVSNSLYTGETYDARLAPRDWTKPGFDDGAWQRTSVRPAPKGTLKAQEHEPIRVIESIRPTVSVLKPGVFVADMGRTMSGWTQLTVTAPAGTTVRLKHGETLNSDGSVHMENGHVSGGRIQLDEYICAGGTETWEPKFSYKGFRYVEVTGLTEAPKLVGRLVHSDVPQVSTFRCSEPLFEQYDAAMRRTVANNLHGIPTDTPTYEKNGWTGDAQVGAPSMLAEFGMAKFFTKWLGDLADSQDAAGQLPVIVPSGGWGYRELAPAPEWTTVYPFVLREMYRTYGDDRLPAQHWPILTRYLDWEIGRLRDGLAVTALGDFLPPGSGGIPPEDTRLTATAYLYRALLHTAELGDVIGKPVPRYREVAAGLLSAFNKAFLDGHYRTAKDKDYRQTSNAIPLAFGMVPAGSVQTVADKLASEVRANGNHVNVGCLGASVLLQALGDNGHADVAHAMATERSYPSWGHWFSNGADTMWEMWDTGTRSRNHYFKGTIAQWLYEHVAGLRPGDAGYRTFVVRPSATALSWARIEFESVRGRISVAWAKVDGVLRLTVEVPVGSTAEVHVPHAGGVAVVKVPHGRWRFSGGGSAAAAATAVPAS</sequence>
<feature type="signal peptide" evidence="4">
    <location>
        <begin position="1"/>
        <end position="26"/>
    </location>
</feature>
<dbReference type="AlphaFoldDB" id="A0A1G8PQG7"/>
<evidence type="ECO:0000313" key="9">
    <source>
        <dbReference type="EMBL" id="SDI94683.1"/>
    </source>
</evidence>
<dbReference type="PIRSF" id="PIRSF010631">
    <property type="entry name" value="A-rhamnsds"/>
    <property type="match status" value="1"/>
</dbReference>
<feature type="domain" description="Alpha-L-rhamnosidase concanavalin-like" evidence="5">
    <location>
        <begin position="509"/>
        <end position="599"/>
    </location>
</feature>
<dbReference type="RefSeq" id="WP_090003658.1">
    <property type="nucleotide sequence ID" value="NZ_FNET01000001.1"/>
</dbReference>
<dbReference type="EMBL" id="FNET01000001">
    <property type="protein sequence ID" value="SDI94683.1"/>
    <property type="molecule type" value="Genomic_DNA"/>
</dbReference>
<dbReference type="InterPro" id="IPR013737">
    <property type="entry name" value="Bac_rhamnosid_N"/>
</dbReference>
<dbReference type="Pfam" id="PF17389">
    <property type="entry name" value="Bac_rhamnosid6H"/>
    <property type="match status" value="1"/>
</dbReference>
<dbReference type="PANTHER" id="PTHR33307">
    <property type="entry name" value="ALPHA-RHAMNOSIDASE (EUROFUNG)"/>
    <property type="match status" value="1"/>
</dbReference>
<organism evidence="9 10">
    <name type="scientific">Lentzea albidocapillata subsp. violacea</name>
    <dbReference type="NCBI Taxonomy" id="128104"/>
    <lineage>
        <taxon>Bacteria</taxon>
        <taxon>Bacillati</taxon>
        <taxon>Actinomycetota</taxon>
        <taxon>Actinomycetes</taxon>
        <taxon>Pseudonocardiales</taxon>
        <taxon>Pseudonocardiaceae</taxon>
        <taxon>Lentzea</taxon>
    </lineage>
</organism>
<reference evidence="10" key="1">
    <citation type="submission" date="2016-10" db="EMBL/GenBank/DDBJ databases">
        <authorList>
            <person name="Varghese N."/>
            <person name="Submissions S."/>
        </authorList>
    </citation>
    <scope>NUCLEOTIDE SEQUENCE [LARGE SCALE GENOMIC DNA]</scope>
    <source>
        <strain evidence="10">DSM 44796</strain>
    </source>
</reference>
<name>A0A1G8PQG7_9PSEU</name>
<dbReference type="SUPFAM" id="SSF49265">
    <property type="entry name" value="Fibronectin type III"/>
    <property type="match status" value="1"/>
</dbReference>
<dbReference type="InterPro" id="IPR008979">
    <property type="entry name" value="Galactose-bd-like_sf"/>
</dbReference>
<dbReference type="PANTHER" id="PTHR33307:SF6">
    <property type="entry name" value="ALPHA-RHAMNOSIDASE (EUROFUNG)-RELATED"/>
    <property type="match status" value="1"/>
</dbReference>
<evidence type="ECO:0000256" key="2">
    <source>
        <dbReference type="ARBA" id="ARBA00012652"/>
    </source>
</evidence>
<evidence type="ECO:0000256" key="3">
    <source>
        <dbReference type="ARBA" id="ARBA00022801"/>
    </source>
</evidence>
<dbReference type="EC" id="3.2.1.40" evidence="2"/>
<evidence type="ECO:0000256" key="4">
    <source>
        <dbReference type="SAM" id="SignalP"/>
    </source>
</evidence>
<dbReference type="Pfam" id="PF17390">
    <property type="entry name" value="Bac_rhamnosid_C"/>
    <property type="match status" value="1"/>
</dbReference>
<accession>A0A1G8PQG7</accession>
<feature type="domain" description="Alpha-L-rhamnosidase C-terminal" evidence="8">
    <location>
        <begin position="944"/>
        <end position="1015"/>
    </location>
</feature>
<comment type="catalytic activity">
    <reaction evidence="1">
        <text>Hydrolysis of terminal non-reducing alpha-L-rhamnose residues in alpha-L-rhamnosides.</text>
        <dbReference type="EC" id="3.2.1.40"/>
    </reaction>
</comment>
<evidence type="ECO:0000256" key="1">
    <source>
        <dbReference type="ARBA" id="ARBA00001445"/>
    </source>
</evidence>
<dbReference type="SUPFAM" id="SSF48208">
    <property type="entry name" value="Six-hairpin glycosidases"/>
    <property type="match status" value="1"/>
</dbReference>
<dbReference type="Pfam" id="PF25788">
    <property type="entry name" value="Ig_Rha78A_N"/>
    <property type="match status" value="1"/>
</dbReference>
<evidence type="ECO:0000259" key="5">
    <source>
        <dbReference type="Pfam" id="PF05592"/>
    </source>
</evidence>
<dbReference type="SUPFAM" id="SSF49785">
    <property type="entry name" value="Galactose-binding domain-like"/>
    <property type="match status" value="1"/>
</dbReference>
<dbReference type="GO" id="GO:0030596">
    <property type="term" value="F:alpha-L-rhamnosidase activity"/>
    <property type="evidence" value="ECO:0007669"/>
    <property type="project" value="UniProtKB-EC"/>
</dbReference>
<dbReference type="Pfam" id="PF08531">
    <property type="entry name" value="Bac_rhamnosid_N"/>
    <property type="match status" value="1"/>
</dbReference>
<dbReference type="GO" id="GO:0005975">
    <property type="term" value="P:carbohydrate metabolic process"/>
    <property type="evidence" value="ECO:0007669"/>
    <property type="project" value="InterPro"/>
</dbReference>
<dbReference type="InterPro" id="IPR012341">
    <property type="entry name" value="6hp_glycosidase-like_sf"/>
</dbReference>
<dbReference type="InterPro" id="IPR016007">
    <property type="entry name" value="Alpha_rhamnosid"/>
</dbReference>
<evidence type="ECO:0000259" key="6">
    <source>
        <dbReference type="Pfam" id="PF08531"/>
    </source>
</evidence>
<dbReference type="InterPro" id="IPR008928">
    <property type="entry name" value="6-hairpin_glycosidase_sf"/>
</dbReference>
<gene>
    <name evidence="9" type="ORF">SAMN04488074_101108</name>
</gene>
<evidence type="ECO:0000259" key="7">
    <source>
        <dbReference type="Pfam" id="PF17389"/>
    </source>
</evidence>
<dbReference type="InterPro" id="IPR013783">
    <property type="entry name" value="Ig-like_fold"/>
</dbReference>
<protein>
    <recommendedName>
        <fullName evidence="2">alpha-L-rhamnosidase</fullName>
        <ecNumber evidence="2">3.2.1.40</ecNumber>
    </recommendedName>
</protein>
<dbReference type="Gene3D" id="2.60.420.10">
    <property type="entry name" value="Maltose phosphorylase, domain 3"/>
    <property type="match status" value="1"/>
</dbReference>
<dbReference type="Pfam" id="PF05592">
    <property type="entry name" value="Bac_rhamnosid"/>
    <property type="match status" value="1"/>
</dbReference>
<dbReference type="Gene3D" id="2.60.40.10">
    <property type="entry name" value="Immunoglobulins"/>
    <property type="match status" value="1"/>
</dbReference>
<evidence type="ECO:0000313" key="10">
    <source>
        <dbReference type="Proteomes" id="UP000199682"/>
    </source>
</evidence>
<feature type="domain" description="Bacterial alpha-L-rhamnosidase N-terminal" evidence="6">
    <location>
        <begin position="328"/>
        <end position="500"/>
    </location>
</feature>
<keyword evidence="4" id="KW-0732">Signal</keyword>
<keyword evidence="3" id="KW-0378">Hydrolase</keyword>
<feature type="domain" description="Alpha-L-rhamnosidase six-hairpin glycosidase" evidence="7">
    <location>
        <begin position="612"/>
        <end position="942"/>
    </location>
</feature>
<dbReference type="Proteomes" id="UP000199682">
    <property type="component" value="Unassembled WGS sequence"/>
</dbReference>
<dbReference type="InterPro" id="IPR035396">
    <property type="entry name" value="Bac_rhamnosid6H"/>
</dbReference>